<proteinExistence type="predicted"/>
<name>C6A4J5_THESM</name>
<protein>
    <recommendedName>
        <fullName evidence="5">CRISPR-associated protein Cas5</fullName>
    </recommendedName>
</protein>
<dbReference type="STRING" id="604354.TSIB_1489"/>
<dbReference type="AlphaFoldDB" id="C6A4J5"/>
<keyword evidence="2" id="KW-1133">Transmembrane helix</keyword>
<evidence type="ECO:0008006" key="5">
    <source>
        <dbReference type="Google" id="ProtNLM"/>
    </source>
</evidence>
<sequence length="218" mass="25191">MEKGVTIDVLFDLAHFKVHTTMKGRTSYLIPLPTTVLGFFFSILGKGREAYLRERNQFKAGAKLLSIKGIARENAQLLKLKRGQEVRTTEELMLLVKPKYRFAIWGKQELINNLYERVRTFDFEFVPYGGISEFIISEIETPQLYDEYEEKDTIKDSYVPQPLLNSLRILDNGIVYNLPYVYSGKPKFVIMGWNVELNLKQKIPTIGGVPLYPPFMVI</sequence>
<keyword evidence="1" id="KW-0051">Antiviral defense</keyword>
<dbReference type="HOGENOM" id="CLU_1242970_0_0_2"/>
<reference evidence="3 4" key="1">
    <citation type="journal article" date="2009" name="Appl. Environ. Microbiol.">
        <title>Metabolic versatility and indigenous origin of the archaeon Thermococcus sibiricus, isolated from a siberian oil reservoir, as revealed by genome analysis.</title>
        <authorList>
            <person name="Mardanov A.V."/>
            <person name="Ravin N.V."/>
            <person name="Svetlitchnyi V.A."/>
            <person name="Beletsky A.V."/>
            <person name="Miroshnichenko M.L."/>
            <person name="Bonch-Osmolovskaya E.A."/>
            <person name="Skryabin K.G."/>
        </authorList>
    </citation>
    <scope>NUCLEOTIDE SEQUENCE [LARGE SCALE GENOMIC DNA]</scope>
    <source>
        <strain evidence="4">DSM 12597 / MM 739</strain>
    </source>
</reference>
<keyword evidence="2" id="KW-0812">Transmembrane</keyword>
<keyword evidence="2" id="KW-0472">Membrane</keyword>
<dbReference type="KEGG" id="tsi:TSIB_1489"/>
<dbReference type="Proteomes" id="UP000009079">
    <property type="component" value="Chromosome"/>
</dbReference>
<dbReference type="OrthoDB" id="379804at2157"/>
<dbReference type="GO" id="GO:0051607">
    <property type="term" value="P:defense response to virus"/>
    <property type="evidence" value="ECO:0007669"/>
    <property type="project" value="UniProtKB-KW"/>
</dbReference>
<dbReference type="EMBL" id="CP001463">
    <property type="protein sequence ID" value="ACS90540.1"/>
    <property type="molecule type" value="Genomic_DNA"/>
</dbReference>
<dbReference type="GeneID" id="8096496"/>
<evidence type="ECO:0000313" key="3">
    <source>
        <dbReference type="EMBL" id="ACS90540.1"/>
    </source>
</evidence>
<dbReference type="RefSeq" id="WP_015849757.1">
    <property type="nucleotide sequence ID" value="NC_012883.1"/>
</dbReference>
<keyword evidence="4" id="KW-1185">Reference proteome</keyword>
<evidence type="ECO:0000256" key="1">
    <source>
        <dbReference type="ARBA" id="ARBA00023118"/>
    </source>
</evidence>
<dbReference type="eggNOG" id="arCOG02758">
    <property type="taxonomic scope" value="Archaea"/>
</dbReference>
<feature type="transmembrane region" description="Helical" evidence="2">
    <location>
        <begin position="28"/>
        <end position="45"/>
    </location>
</feature>
<accession>C6A4J5</accession>
<gene>
    <name evidence="3" type="ordered locus">TSIB_1489</name>
</gene>
<evidence type="ECO:0000256" key="2">
    <source>
        <dbReference type="SAM" id="Phobius"/>
    </source>
</evidence>
<evidence type="ECO:0000313" key="4">
    <source>
        <dbReference type="Proteomes" id="UP000009079"/>
    </source>
</evidence>
<dbReference type="InterPro" id="IPR013422">
    <property type="entry name" value="CRISPR-assoc_prot_Cas5_N"/>
</dbReference>
<dbReference type="NCBIfam" id="TIGR02593">
    <property type="entry name" value="CRISPR_cas5"/>
    <property type="match status" value="1"/>
</dbReference>
<organism evidence="3 4">
    <name type="scientific">Thermococcus sibiricus (strain DSM 12597 / MM 739)</name>
    <dbReference type="NCBI Taxonomy" id="604354"/>
    <lineage>
        <taxon>Archaea</taxon>
        <taxon>Methanobacteriati</taxon>
        <taxon>Methanobacteriota</taxon>
        <taxon>Thermococci</taxon>
        <taxon>Thermococcales</taxon>
        <taxon>Thermococcaceae</taxon>
        <taxon>Thermococcus</taxon>
    </lineage>
</organism>